<evidence type="ECO:0000256" key="1">
    <source>
        <dbReference type="SAM" id="MobiDB-lite"/>
    </source>
</evidence>
<evidence type="ECO:0000313" key="3">
    <source>
        <dbReference type="Proteomes" id="UP000332487"/>
    </source>
</evidence>
<proteinExistence type="predicted"/>
<name>C7DHT5_MICA2</name>
<dbReference type="EMBL" id="GG697240">
    <property type="protein sequence ID" value="EET90187.1"/>
    <property type="molecule type" value="Genomic_DNA"/>
</dbReference>
<reference evidence="2 3" key="2">
    <citation type="journal article" date="2010" name="Proc. Natl. Acad. Sci. U.S.A.">
        <title>Enigmatic, ultrasmall, uncultivated Archaea.</title>
        <authorList>
            <person name="Baker B.J."/>
            <person name="Comolli L.R."/>
            <person name="Dick G.J."/>
            <person name="Hauser L.J."/>
            <person name="Hyatt D."/>
            <person name="Dill B.D."/>
            <person name="Land M.L."/>
            <person name="Verberkmoes N.C."/>
            <person name="Hettich R.L."/>
            <person name="Banfield J.F."/>
        </authorList>
    </citation>
    <scope>NUCLEOTIDE SEQUENCE [LARGE SCALE GENOMIC DNA]</scope>
    <source>
        <strain evidence="2">ARMAN-2</strain>
    </source>
</reference>
<sequence length="208" mass="22495">MMVHIISENPATGIAISNMLNTYGTHSTISEDTEISTERELLEVKNSLGRADKLIIVASNPLELMIKSNKLGETAAAVCKDREDAEAASSSGVDILIFDVRMPKSIIVDNVSTFLGLAGKPAQQPAQKKGPKLQQAQKYPAPQRPKLQPQPQAKDGEENAGRFGSILSIVQLKKGAAKHQEQEEEEDRKGPPPKGISGKIKNIFGIMD</sequence>
<evidence type="ECO:0000313" key="2">
    <source>
        <dbReference type="EMBL" id="EET90187.1"/>
    </source>
</evidence>
<feature type="region of interest" description="Disordered" evidence="1">
    <location>
        <begin position="121"/>
        <end position="160"/>
    </location>
</feature>
<organism evidence="2 3">
    <name type="scientific">Candidatus Micrarchaeum acidiphilum ARMAN-2</name>
    <dbReference type="NCBI Taxonomy" id="425595"/>
    <lineage>
        <taxon>Archaea</taxon>
        <taxon>Candidatus Micrarchaeota</taxon>
        <taxon>Candidatus Micrarchaeia</taxon>
        <taxon>Candidatus Micrarchaeales</taxon>
        <taxon>Candidatus Micrarchaeaceae</taxon>
        <taxon>Candidatus Micrarchaeum</taxon>
    </lineage>
</organism>
<accession>C7DHT5</accession>
<protein>
    <submittedName>
        <fullName evidence="2">Uncharacterized protein</fullName>
    </submittedName>
</protein>
<feature type="region of interest" description="Disordered" evidence="1">
    <location>
        <begin position="172"/>
        <end position="208"/>
    </location>
</feature>
<gene>
    <name evidence="2" type="ORF">UNLARM2_0626</name>
</gene>
<dbReference type="Proteomes" id="UP000332487">
    <property type="component" value="Unassembled WGS sequence"/>
</dbReference>
<dbReference type="AlphaFoldDB" id="C7DHT5"/>
<reference evidence="2 3" key="1">
    <citation type="journal article" date="2009" name="Genome Biol.">
        <title>Community-wide analysis of microbial genome sequence signatures.</title>
        <authorList>
            <person name="Dick G.J."/>
            <person name="Andersson A.F."/>
            <person name="Baker B.J."/>
            <person name="Simmons S.L."/>
            <person name="Thomas B.C."/>
            <person name="Yelton A.P."/>
            <person name="Banfield J.F."/>
        </authorList>
    </citation>
    <scope>NUCLEOTIDE SEQUENCE [LARGE SCALE GENOMIC DNA]</scope>
    <source>
        <strain evidence="2">ARMAN-2</strain>
    </source>
</reference>
<keyword evidence="3" id="KW-1185">Reference proteome</keyword>